<geneLocation type="plasmid" evidence="2 3">
    <name>pRUNSL03</name>
</geneLocation>
<accession>A0A7U3ZRM8</accession>
<proteinExistence type="predicted"/>
<organism evidence="2 3">
    <name type="scientific">Runella slithyformis (strain ATCC 29530 / DSM 19594 / LMG 11500 / NCIMB 11436 / LSU 4)</name>
    <dbReference type="NCBI Taxonomy" id="761193"/>
    <lineage>
        <taxon>Bacteria</taxon>
        <taxon>Pseudomonadati</taxon>
        <taxon>Bacteroidota</taxon>
        <taxon>Cytophagia</taxon>
        <taxon>Cytophagales</taxon>
        <taxon>Spirosomataceae</taxon>
        <taxon>Runella</taxon>
    </lineage>
</organism>
<dbReference type="KEGG" id="rsi:Runsl_5815"/>
<reference evidence="3" key="1">
    <citation type="submission" date="2011-06" db="EMBL/GenBank/DDBJ databases">
        <title>The complete genome of plasmid 3 of Runella slithyformis DSM 19594.</title>
        <authorList>
            <consortium name="US DOE Joint Genome Institute (JGI-PGF)"/>
            <person name="Lucas S."/>
            <person name="Han J."/>
            <person name="Lapidus A."/>
            <person name="Bruce D."/>
            <person name="Goodwin L."/>
            <person name="Pitluck S."/>
            <person name="Peters L."/>
            <person name="Kyrpides N."/>
            <person name="Mavromatis K."/>
            <person name="Ivanova N."/>
            <person name="Ovchinnikova G."/>
            <person name="Zhang X."/>
            <person name="Misra M."/>
            <person name="Detter J.C."/>
            <person name="Tapia R."/>
            <person name="Han C."/>
            <person name="Land M."/>
            <person name="Hauser L."/>
            <person name="Markowitz V."/>
            <person name="Cheng J.-F."/>
            <person name="Hugenholtz P."/>
            <person name="Woyke T."/>
            <person name="Wu D."/>
            <person name="Tindall B."/>
            <person name="Faehrich R."/>
            <person name="Brambilla E."/>
            <person name="Klenk H.-P."/>
            <person name="Eisen J.A."/>
        </authorList>
    </citation>
    <scope>NUCLEOTIDE SEQUENCE [LARGE SCALE GENOMIC DNA]</scope>
    <source>
        <strain evidence="3">ATCC 29530 / DSM 19594 / LMG 11500 / NCIMB 11436 / LSU 4</strain>
        <plasmid evidence="3">pRUNSL03</plasmid>
    </source>
</reference>
<dbReference type="AlphaFoldDB" id="A0A7U3ZRM8"/>
<feature type="region of interest" description="Disordered" evidence="1">
    <location>
        <begin position="1"/>
        <end position="20"/>
    </location>
</feature>
<dbReference type="Proteomes" id="UP000000493">
    <property type="component" value="Plasmid pRUNSL03"/>
</dbReference>
<evidence type="ECO:0000256" key="1">
    <source>
        <dbReference type="SAM" id="MobiDB-lite"/>
    </source>
</evidence>
<gene>
    <name evidence="2" type="ordered locus">Runsl_5815</name>
</gene>
<keyword evidence="3" id="KW-1185">Reference proteome</keyword>
<name>A0A7U3ZRM8_RUNSL</name>
<evidence type="ECO:0000313" key="3">
    <source>
        <dbReference type="Proteomes" id="UP000000493"/>
    </source>
</evidence>
<protein>
    <submittedName>
        <fullName evidence="2">Uncharacterized protein</fullName>
    </submittedName>
</protein>
<evidence type="ECO:0000313" key="2">
    <source>
        <dbReference type="EMBL" id="AEI52112.1"/>
    </source>
</evidence>
<sequence>MEKENKFGLKSAIKMPPKKEIRTEPVEVEKTEKAVQAIHSGKGKVVRLSLDVDEELYKELKIHQIRKGFKTTREYLLHLISDDIKNPEA</sequence>
<dbReference type="EMBL" id="CP002862">
    <property type="protein sequence ID" value="AEI52112.1"/>
    <property type="molecule type" value="Genomic_DNA"/>
</dbReference>
<reference evidence="2 3" key="2">
    <citation type="journal article" date="2012" name="Stand. Genomic Sci.">
        <title>Complete genome sequence of the aquatic bacterium Runella slithyformis type strain (LSU 4(T)).</title>
        <authorList>
            <person name="Copeland A."/>
            <person name="Zhang X."/>
            <person name="Misra M."/>
            <person name="Lapidus A."/>
            <person name="Nolan M."/>
            <person name="Lucas S."/>
            <person name="Deshpande S."/>
            <person name="Cheng J.F."/>
            <person name="Tapia R."/>
            <person name="Goodwin L.A."/>
            <person name="Pitluck S."/>
            <person name="Liolios K."/>
            <person name="Pagani I."/>
            <person name="Ivanova N."/>
            <person name="Mikhailova N."/>
            <person name="Pati A."/>
            <person name="Chen A."/>
            <person name="Palaniappan K."/>
            <person name="Land M."/>
            <person name="Hauser L."/>
            <person name="Pan C."/>
            <person name="Jeffries C.D."/>
            <person name="Detter J.C."/>
            <person name="Brambilla E.M."/>
            <person name="Rohde M."/>
            <person name="Djao O.D."/>
            <person name="Goker M."/>
            <person name="Sikorski J."/>
            <person name="Tindall B.J."/>
            <person name="Woyke T."/>
            <person name="Bristow J."/>
            <person name="Eisen J.A."/>
            <person name="Markowitz V."/>
            <person name="Hugenholtz P."/>
            <person name="Kyrpides N.C."/>
            <person name="Klenk H.P."/>
            <person name="Mavromatis K."/>
        </authorList>
    </citation>
    <scope>NUCLEOTIDE SEQUENCE [LARGE SCALE GENOMIC DNA]</scope>
    <source>
        <strain evidence="3">ATCC 29530 / DSM 19594 / LMG 11500 / NCIMB 11436 / LSU 4</strain>
    </source>
</reference>
<keyword evidence="2" id="KW-0614">Plasmid</keyword>
<dbReference type="RefSeq" id="WP_013921693.1">
    <property type="nucleotide sequence ID" value="NC_015694.1"/>
</dbReference>